<dbReference type="Pfam" id="PF03235">
    <property type="entry name" value="GmrSD_N"/>
    <property type="match status" value="1"/>
</dbReference>
<organism evidence="3">
    <name type="scientific">termite gut metagenome</name>
    <dbReference type="NCBI Taxonomy" id="433724"/>
    <lineage>
        <taxon>unclassified sequences</taxon>
        <taxon>metagenomes</taxon>
        <taxon>organismal metagenomes</taxon>
    </lineage>
</organism>
<dbReference type="PANTHER" id="PTHR35149:SF2">
    <property type="entry name" value="DUF262 DOMAIN-CONTAINING PROTEIN"/>
    <property type="match status" value="1"/>
</dbReference>
<dbReference type="InterPro" id="IPR011089">
    <property type="entry name" value="GmrSD_C"/>
</dbReference>
<dbReference type="Pfam" id="PF07510">
    <property type="entry name" value="GmrSD_C"/>
    <property type="match status" value="1"/>
</dbReference>
<feature type="domain" description="GmrSD restriction endonucleases N-terminal" evidence="1">
    <location>
        <begin position="14"/>
        <end position="241"/>
    </location>
</feature>
<name>A0A5J4QFD3_9ZZZZ</name>
<dbReference type="InterPro" id="IPR004919">
    <property type="entry name" value="GmrSD_N"/>
</dbReference>
<protein>
    <recommendedName>
        <fullName evidence="4">DUF262 domain-containing protein</fullName>
    </recommendedName>
</protein>
<accession>A0A5J4QFD3</accession>
<dbReference type="AlphaFoldDB" id="A0A5J4QFD3"/>
<sequence>MATNNLLGTKTVNLNDLFGNGGNIYRVPQFQRDYSWTQDNWEDLWNDIEIAMENNQIHYMGSIVLQSKNNEEFLIIDGQQRFTTLSILILAVINEIRKKTEKGIDAEANKERVDLLMNQYIGQKDAMSLRYSSKLFLNENNDDFYQNRLLTFKEPLLVTKLSDSEKRMWNSYLFFKQKIAIKFNTQIGSDLAGFLNNVIGKLMMFIQITVEDELNAYTVFETLNSRGVELTATDLLKNYLFSLVAKSETDLKQVKSQWKKIIDAVGLKDFPVFLRYFLVATRKQISKEYLFKEIKSFVKNGDDVFNLLDRLQTYVYYYIALANPDDELWGMDKENRVFITILKAFRVTQWKSLLMVACKKSESNLRELKRLLQIIVTLSYRYNVIAKYQTNEMEKVYRKAAINLYTASNFTIHSVLNDLKSLNIDDETFKHYFSLKQFNTNNSNDKKIVRYTLYKIEAQKNGGTLYDFETDDGTIEHLLPESFTEEWHECFTEEEFEKNIYTIGNLTLLEPTNNRNAANKSFAEKEEIYKTSKYAITNSIKDPQWTPNNIKKRQQELARIACGIWKNTAINAVTI</sequence>
<evidence type="ECO:0000313" key="3">
    <source>
        <dbReference type="EMBL" id="KAA6319740.1"/>
    </source>
</evidence>
<dbReference type="PANTHER" id="PTHR35149">
    <property type="entry name" value="SLL5132 PROTEIN"/>
    <property type="match status" value="1"/>
</dbReference>
<feature type="domain" description="GmrSD restriction endonucleases C-terminal" evidence="2">
    <location>
        <begin position="425"/>
        <end position="559"/>
    </location>
</feature>
<proteinExistence type="predicted"/>
<reference evidence="3" key="1">
    <citation type="submission" date="2019-03" db="EMBL/GenBank/DDBJ databases">
        <title>Single cell metagenomics reveals metabolic interactions within the superorganism composed of flagellate Streblomastix strix and complex community of Bacteroidetes bacteria on its surface.</title>
        <authorList>
            <person name="Treitli S.C."/>
            <person name="Kolisko M."/>
            <person name="Husnik F."/>
            <person name="Keeling P."/>
            <person name="Hampl V."/>
        </authorList>
    </citation>
    <scope>NUCLEOTIDE SEQUENCE</scope>
    <source>
        <strain evidence="3">STM</strain>
    </source>
</reference>
<dbReference type="EMBL" id="SNRY01003787">
    <property type="protein sequence ID" value="KAA6319740.1"/>
    <property type="molecule type" value="Genomic_DNA"/>
</dbReference>
<comment type="caution">
    <text evidence="3">The sequence shown here is derived from an EMBL/GenBank/DDBJ whole genome shotgun (WGS) entry which is preliminary data.</text>
</comment>
<gene>
    <name evidence="3" type="ORF">EZS27_030397</name>
</gene>
<evidence type="ECO:0000259" key="1">
    <source>
        <dbReference type="Pfam" id="PF03235"/>
    </source>
</evidence>
<evidence type="ECO:0000259" key="2">
    <source>
        <dbReference type="Pfam" id="PF07510"/>
    </source>
</evidence>
<evidence type="ECO:0008006" key="4">
    <source>
        <dbReference type="Google" id="ProtNLM"/>
    </source>
</evidence>